<keyword evidence="1" id="KW-0813">Transport</keyword>
<dbReference type="GO" id="GO:0005506">
    <property type="term" value="F:iron ion binding"/>
    <property type="evidence" value="ECO:0007669"/>
    <property type="project" value="InterPro"/>
</dbReference>
<feature type="binding site" description="covalent" evidence="6">
    <location>
        <position position="644"/>
    </location>
    <ligand>
        <name>heme c</name>
        <dbReference type="ChEBI" id="CHEBI:61717"/>
    </ligand>
</feature>
<feature type="region of interest" description="Disordered" evidence="7">
    <location>
        <begin position="183"/>
        <end position="203"/>
    </location>
</feature>
<dbReference type="PROSITE" id="PS50093">
    <property type="entry name" value="PKD"/>
    <property type="match status" value="1"/>
</dbReference>
<dbReference type="EMBL" id="PVTR01000007">
    <property type="protein sequence ID" value="PRY87043.1"/>
    <property type="molecule type" value="Genomic_DNA"/>
</dbReference>
<dbReference type="InterPro" id="IPR035986">
    <property type="entry name" value="PKD_dom_sf"/>
</dbReference>
<dbReference type="Gene3D" id="2.120.10.30">
    <property type="entry name" value="TolB, C-terminal domain"/>
    <property type="match status" value="1"/>
</dbReference>
<dbReference type="Pfam" id="PF00034">
    <property type="entry name" value="Cytochrom_C"/>
    <property type="match status" value="1"/>
</dbReference>
<dbReference type="Gene3D" id="2.60.40.10">
    <property type="entry name" value="Immunoglobulins"/>
    <property type="match status" value="1"/>
</dbReference>
<evidence type="ECO:0000256" key="1">
    <source>
        <dbReference type="ARBA" id="ARBA00022448"/>
    </source>
</evidence>
<dbReference type="AlphaFoldDB" id="A0A2T0WK03"/>
<dbReference type="SUPFAM" id="SSF46626">
    <property type="entry name" value="Cytochrome c"/>
    <property type="match status" value="1"/>
</dbReference>
<dbReference type="CDD" id="cd00146">
    <property type="entry name" value="PKD"/>
    <property type="match status" value="1"/>
</dbReference>
<evidence type="ECO:0000256" key="7">
    <source>
        <dbReference type="SAM" id="MobiDB-lite"/>
    </source>
</evidence>
<dbReference type="SUPFAM" id="SSF49299">
    <property type="entry name" value="PKD domain"/>
    <property type="match status" value="1"/>
</dbReference>
<dbReference type="PANTHER" id="PTHR19328:SF75">
    <property type="entry name" value="ALDOSE SUGAR DEHYDROGENASE YLII"/>
    <property type="match status" value="1"/>
</dbReference>
<dbReference type="Gene3D" id="2.60.120.260">
    <property type="entry name" value="Galactose-binding domain-like"/>
    <property type="match status" value="1"/>
</dbReference>
<evidence type="ECO:0000259" key="9">
    <source>
        <dbReference type="PROSITE" id="PS51007"/>
    </source>
</evidence>
<organism evidence="10 11">
    <name type="scientific">Mongoliibacter ruber</name>
    <dbReference type="NCBI Taxonomy" id="1750599"/>
    <lineage>
        <taxon>Bacteria</taxon>
        <taxon>Pseudomonadati</taxon>
        <taxon>Bacteroidota</taxon>
        <taxon>Cytophagia</taxon>
        <taxon>Cytophagales</taxon>
        <taxon>Cyclobacteriaceae</taxon>
        <taxon>Mongoliibacter</taxon>
    </lineage>
</organism>
<dbReference type="OrthoDB" id="9816308at2"/>
<dbReference type="Pfam" id="PF07995">
    <property type="entry name" value="GSDH"/>
    <property type="match status" value="1"/>
</dbReference>
<protein>
    <submittedName>
        <fullName evidence="10">Cytochrome c</fullName>
    </submittedName>
</protein>
<dbReference type="InterPro" id="IPR013783">
    <property type="entry name" value="Ig-like_fold"/>
</dbReference>
<feature type="binding site" description="covalent" evidence="6">
    <location>
        <position position="689"/>
    </location>
    <ligand>
        <name>heme c</name>
        <dbReference type="ChEBI" id="CHEBI:61717"/>
    </ligand>
</feature>
<dbReference type="InterPro" id="IPR002324">
    <property type="entry name" value="Cyt_c_ID"/>
</dbReference>
<dbReference type="GO" id="GO:0009055">
    <property type="term" value="F:electron transfer activity"/>
    <property type="evidence" value="ECO:0007669"/>
    <property type="project" value="InterPro"/>
</dbReference>
<sequence length="902" mass="102099">MPSKSTIILCFLLLLISVWSCREPEKFVDEKPDETRFTKITLIEKLDEPMEIEVLSDGRIIFIERKGKIKMYEPEKGSAKDIGFIDVFYESEDGLLGLAKDPGFETNQWIYLYYSPVGDNHINRLSRFTLLNDMVDMESEIIMLEIPQFRGCCHSGGSIEFDSKGNLFLSLGDDTTPFESDNYNPIDERAGRPGNVDAQRSSANTNDLRGAILRITPQADGTYTIPEGNLFPKGTPKTKPEIYVMGNRNPFRISVDQINGNLYWGEVGPDAHQDSLKRGPRGYDEVNQAKEAGFFGWPYLIADNQAYWHYDFEKQESNFEYDPAKPVNNSPNNTGLVELPAAQPAFIWYPYATSEVFPELREGGRNAMAGPVYYPDLFEQSDVKFPRYYEGKLFIYDWMRSWIFTVTMDENHDFVSMEEFMPSTVFDKPIDMQFGPDGSLYVLEYGTYWSAQNDDSGIYKIEFSAGNRKPIAKAKADKTQGAAPMQVQFSGKESFDFDEKDVLTYEWDFYGDGSALSEKKDPVFTYPEPGRYKAILKVKDKEGLEARSEIEIQVGNEPPVIEVDWSYNRSFYRGNPQVAYAINVKDQEDGELGEGIGENEVQVNFNYLAEGFDRVEASMGHQEENPLQVIGMNLTVKSGCNACHALKDASVGPSYTDIALEYEGKDDAATYLQQKIINGGSGVWGERLMPSHAHVEESSIVQMVDYILSMSPNKQTTSKQSLPTKGAVNFESHQQSDFHGTYIFTVSYRDKGANNIDPILRREQMILRSPLVLAADADEFGGTAKANNQGSRLVKFTEENSYIKFEEIDLRDIGKLVLSIDPNKRIGWIEVRTGGVDGELIGKTPILSNELRPKNHQGKWFDVEVELQGSKGYHDLYLIFKTETGVDIWNSFLLNTVYFGRK</sequence>
<evidence type="ECO:0000313" key="10">
    <source>
        <dbReference type="EMBL" id="PRY87043.1"/>
    </source>
</evidence>
<feature type="binding site" description="covalent" evidence="6">
    <location>
        <position position="640"/>
    </location>
    <ligand>
        <name>heme c</name>
        <dbReference type="ChEBI" id="CHEBI:61717"/>
    </ligand>
</feature>
<accession>A0A2T0WK03</accession>
<dbReference type="InterPro" id="IPR009056">
    <property type="entry name" value="Cyt_c-like_dom"/>
</dbReference>
<keyword evidence="11" id="KW-1185">Reference proteome</keyword>
<dbReference type="RefSeq" id="WP_106134068.1">
    <property type="nucleotide sequence ID" value="NZ_PVTR01000007.1"/>
</dbReference>
<evidence type="ECO:0000256" key="2">
    <source>
        <dbReference type="ARBA" id="ARBA00022617"/>
    </source>
</evidence>
<dbReference type="Gene3D" id="1.10.760.10">
    <property type="entry name" value="Cytochrome c-like domain"/>
    <property type="match status" value="1"/>
</dbReference>
<dbReference type="InterPro" id="IPR012938">
    <property type="entry name" value="Glc/Sorbosone_DH"/>
</dbReference>
<dbReference type="InterPro" id="IPR000601">
    <property type="entry name" value="PKD_dom"/>
</dbReference>
<comment type="PTM">
    <text evidence="6">Binds 1 heme c group covalently per subunit.</text>
</comment>
<feature type="domain" description="Cytochrome c" evidence="9">
    <location>
        <begin position="626"/>
        <end position="711"/>
    </location>
</feature>
<dbReference type="PRINTS" id="PR00606">
    <property type="entry name" value="CYTCHROMECID"/>
</dbReference>
<gene>
    <name evidence="10" type="ORF">CLW00_107112</name>
</gene>
<evidence type="ECO:0000256" key="4">
    <source>
        <dbReference type="ARBA" id="ARBA00022982"/>
    </source>
</evidence>
<evidence type="ECO:0000256" key="3">
    <source>
        <dbReference type="ARBA" id="ARBA00022723"/>
    </source>
</evidence>
<evidence type="ECO:0000256" key="5">
    <source>
        <dbReference type="ARBA" id="ARBA00023004"/>
    </source>
</evidence>
<dbReference type="InterPro" id="IPR022409">
    <property type="entry name" value="PKD/Chitinase_dom"/>
</dbReference>
<dbReference type="InterPro" id="IPR036909">
    <property type="entry name" value="Cyt_c-like_dom_sf"/>
</dbReference>
<dbReference type="Pfam" id="PF18911">
    <property type="entry name" value="PKD_4"/>
    <property type="match status" value="1"/>
</dbReference>
<reference evidence="10 11" key="1">
    <citation type="submission" date="2018-03" db="EMBL/GenBank/DDBJ databases">
        <title>Genomic Encyclopedia of Archaeal and Bacterial Type Strains, Phase II (KMG-II): from individual species to whole genera.</title>
        <authorList>
            <person name="Goeker M."/>
        </authorList>
    </citation>
    <scope>NUCLEOTIDE SEQUENCE [LARGE SCALE GENOMIC DNA]</scope>
    <source>
        <strain evidence="10 11">DSM 27929</strain>
    </source>
</reference>
<dbReference type="InterPro" id="IPR011041">
    <property type="entry name" value="Quinoprot_gluc/sorb_DH_b-prop"/>
</dbReference>
<keyword evidence="4" id="KW-0249">Electron transport</keyword>
<dbReference type="PROSITE" id="PS51007">
    <property type="entry name" value="CYTC"/>
    <property type="match status" value="1"/>
</dbReference>
<evidence type="ECO:0000313" key="11">
    <source>
        <dbReference type="Proteomes" id="UP000238157"/>
    </source>
</evidence>
<dbReference type="GO" id="GO:0020037">
    <property type="term" value="F:heme binding"/>
    <property type="evidence" value="ECO:0007669"/>
    <property type="project" value="InterPro"/>
</dbReference>
<dbReference type="Proteomes" id="UP000238157">
    <property type="component" value="Unassembled WGS sequence"/>
</dbReference>
<evidence type="ECO:0000259" key="8">
    <source>
        <dbReference type="PROSITE" id="PS50093"/>
    </source>
</evidence>
<keyword evidence="5 6" id="KW-0408">Iron</keyword>
<comment type="caution">
    <text evidence="10">The sequence shown here is derived from an EMBL/GenBank/DDBJ whole genome shotgun (WGS) entry which is preliminary data.</text>
</comment>
<dbReference type="InterPro" id="IPR011042">
    <property type="entry name" value="6-blade_b-propeller_TolB-like"/>
</dbReference>
<evidence type="ECO:0000256" key="6">
    <source>
        <dbReference type="PIRSR" id="PIRSR602324-1"/>
    </source>
</evidence>
<dbReference type="SUPFAM" id="SSF49785">
    <property type="entry name" value="Galactose-binding domain-like"/>
    <property type="match status" value="1"/>
</dbReference>
<dbReference type="InterPro" id="IPR008979">
    <property type="entry name" value="Galactose-bd-like_sf"/>
</dbReference>
<keyword evidence="3 6" id="KW-0479">Metal-binding</keyword>
<name>A0A2T0WK03_9BACT</name>
<proteinExistence type="predicted"/>
<dbReference type="SUPFAM" id="SSF50952">
    <property type="entry name" value="Soluble quinoprotein glucose dehydrogenase"/>
    <property type="match status" value="1"/>
</dbReference>
<feature type="domain" description="PKD" evidence="8">
    <location>
        <begin position="470"/>
        <end position="554"/>
    </location>
</feature>
<dbReference type="CDD" id="cd04084">
    <property type="entry name" value="CBM6_xylanase-like"/>
    <property type="match status" value="1"/>
</dbReference>
<dbReference type="SMART" id="SM00089">
    <property type="entry name" value="PKD"/>
    <property type="match status" value="1"/>
</dbReference>
<dbReference type="PANTHER" id="PTHR19328">
    <property type="entry name" value="HEDGEHOG-INTERACTING PROTEIN"/>
    <property type="match status" value="1"/>
</dbReference>
<keyword evidence="2 6" id="KW-0349">Heme</keyword>